<evidence type="ECO:0000313" key="1">
    <source>
        <dbReference type="EMBL" id="ALO66704.1"/>
    </source>
</evidence>
<sequence>MMIVDEILFAARPALEAILNPNELERMHLDMVTTKDEPVMQTTSISEDLLLRDVVYDEKMWFWLHPHEEANGFTAPLHRELQDFVAESGFGWGTAKWIVSPASFLLRHFFGNLSDRQTSSRERTCHRSSSDCGVIAPWPHCGS</sequence>
<gene>
    <name evidence="1" type="ORF">AS189_09595</name>
</gene>
<name>A0A0S2LZP8_9MICC</name>
<dbReference type="AlphaFoldDB" id="A0A0S2LZP8"/>
<proteinExistence type="predicted"/>
<dbReference type="EMBL" id="CP013200">
    <property type="protein sequence ID" value="ALO66704.1"/>
    <property type="molecule type" value="Genomic_DNA"/>
</dbReference>
<organism evidence="1 2">
    <name type="scientific">Arthrobacter alpinus</name>
    <dbReference type="NCBI Taxonomy" id="656366"/>
    <lineage>
        <taxon>Bacteria</taxon>
        <taxon>Bacillati</taxon>
        <taxon>Actinomycetota</taxon>
        <taxon>Actinomycetes</taxon>
        <taxon>Micrococcales</taxon>
        <taxon>Micrococcaceae</taxon>
        <taxon>Arthrobacter</taxon>
    </lineage>
</organism>
<dbReference type="Proteomes" id="UP000059574">
    <property type="component" value="Chromosome"/>
</dbReference>
<protein>
    <submittedName>
        <fullName evidence="1">Uncharacterized protein</fullName>
    </submittedName>
</protein>
<accession>A0A0S2LZP8</accession>
<reference evidence="2" key="1">
    <citation type="submission" date="2015-11" db="EMBL/GenBank/DDBJ databases">
        <authorList>
            <person name="Kumar R."/>
            <person name="Singh D."/>
            <person name="Swarnkar M.K."/>
            <person name="Singh A.K."/>
            <person name="Kumar S."/>
        </authorList>
    </citation>
    <scope>NUCLEOTIDE SEQUENCE [LARGE SCALE GENOMIC DNA]</scope>
    <source>
        <strain evidence="2">ERGS4:06</strain>
    </source>
</reference>
<reference evidence="1 2" key="2">
    <citation type="journal article" date="2016" name="J. Biotechnol.">
        <title>Complete genome sequence of Arthrobacter alpinus ERGS4:06, a yellow pigmented bacterium tolerant to cold and radiations isolated from Sikkim Himalaya.</title>
        <authorList>
            <person name="Kumar R."/>
            <person name="Singh D."/>
            <person name="Swarnkar M.K."/>
            <person name="Singh A.K."/>
            <person name="Kumar S."/>
        </authorList>
    </citation>
    <scope>NUCLEOTIDE SEQUENCE [LARGE SCALE GENOMIC DNA]</scope>
    <source>
        <strain evidence="1 2">ERGS4:06</strain>
    </source>
</reference>
<evidence type="ECO:0000313" key="2">
    <source>
        <dbReference type="Proteomes" id="UP000059574"/>
    </source>
</evidence>